<reference evidence="2" key="1">
    <citation type="submission" date="2016-11" db="EMBL/GenBank/DDBJ databases">
        <authorList>
            <person name="Jaros S."/>
            <person name="Januszkiewicz K."/>
            <person name="Wedrychowicz H."/>
        </authorList>
    </citation>
    <scope>NUCLEOTIDE SEQUENCE [LARGE SCALE GENOMIC DNA]</scope>
    <source>
        <strain evidence="2">DSM 7057</strain>
    </source>
</reference>
<gene>
    <name evidence="1" type="ORF">SAMN02910291_00771</name>
</gene>
<dbReference type="AlphaFoldDB" id="A0AA94HRE6"/>
<organism evidence="1 2">
    <name type="scientific">Desulfovibrio desulfuricans</name>
    <dbReference type="NCBI Taxonomy" id="876"/>
    <lineage>
        <taxon>Bacteria</taxon>
        <taxon>Pseudomonadati</taxon>
        <taxon>Thermodesulfobacteriota</taxon>
        <taxon>Desulfovibrionia</taxon>
        <taxon>Desulfovibrionales</taxon>
        <taxon>Desulfovibrionaceae</taxon>
        <taxon>Desulfovibrio</taxon>
    </lineage>
</organism>
<evidence type="ECO:0000313" key="1">
    <source>
        <dbReference type="EMBL" id="SFW30525.1"/>
    </source>
</evidence>
<dbReference type="Proteomes" id="UP000182680">
    <property type="component" value="Unassembled WGS sequence"/>
</dbReference>
<evidence type="ECO:0000313" key="2">
    <source>
        <dbReference type="Proteomes" id="UP000182680"/>
    </source>
</evidence>
<proteinExistence type="predicted"/>
<sequence length="61" mass="6683">MPTMLTVKAAPGLKVPREDKPTAYIDDAAAVQVADSPYYRRRIVDGDLVPEAIKPGKKTKE</sequence>
<comment type="caution">
    <text evidence="1">The sequence shown here is derived from an EMBL/GenBank/DDBJ whole genome shotgun (WGS) entry which is preliminary data.</text>
</comment>
<dbReference type="EMBL" id="FPIW01000008">
    <property type="protein sequence ID" value="SFW30525.1"/>
    <property type="molecule type" value="Genomic_DNA"/>
</dbReference>
<evidence type="ECO:0008006" key="3">
    <source>
        <dbReference type="Google" id="ProtNLM"/>
    </source>
</evidence>
<name>A0AA94HRE6_DESDE</name>
<protein>
    <recommendedName>
        <fullName evidence="3">DUF2635 domain-containing protein</fullName>
    </recommendedName>
</protein>
<accession>A0AA94HRE6</accession>
<dbReference type="RefSeq" id="WP_083577869.1">
    <property type="nucleotide sequence ID" value="NZ_FPIW01000008.1"/>
</dbReference>